<dbReference type="EMBL" id="JACHJO010000009">
    <property type="protein sequence ID" value="MBB6121335.1"/>
    <property type="molecule type" value="Genomic_DNA"/>
</dbReference>
<dbReference type="Gene3D" id="3.40.50.2020">
    <property type="match status" value="1"/>
</dbReference>
<dbReference type="GO" id="GO:0016757">
    <property type="term" value="F:glycosyltransferase activity"/>
    <property type="evidence" value="ECO:0007669"/>
    <property type="project" value="UniProtKB-KW"/>
</dbReference>
<evidence type="ECO:0000313" key="3">
    <source>
        <dbReference type="Proteomes" id="UP000536604"/>
    </source>
</evidence>
<gene>
    <name evidence="2" type="ORF">FHS13_003303</name>
</gene>
<feature type="domain" description="Phosphoribosyltransferase" evidence="1">
    <location>
        <begin position="11"/>
        <end position="163"/>
    </location>
</feature>
<organism evidence="2 3">
    <name type="scientific">Nocardiopsis algeriensis</name>
    <dbReference type="NCBI Taxonomy" id="1478215"/>
    <lineage>
        <taxon>Bacteria</taxon>
        <taxon>Bacillati</taxon>
        <taxon>Actinomycetota</taxon>
        <taxon>Actinomycetes</taxon>
        <taxon>Streptosporangiales</taxon>
        <taxon>Nocardiopsidaceae</taxon>
        <taxon>Nocardiopsis</taxon>
    </lineage>
</organism>
<keyword evidence="2" id="KW-0808">Transferase</keyword>
<dbReference type="Pfam" id="PF00156">
    <property type="entry name" value="Pribosyltran"/>
    <property type="match status" value="1"/>
</dbReference>
<dbReference type="Gene3D" id="3.30.1310.20">
    <property type="entry name" value="PRTase-like"/>
    <property type="match status" value="1"/>
</dbReference>
<evidence type="ECO:0000313" key="2">
    <source>
        <dbReference type="EMBL" id="MBB6121335.1"/>
    </source>
</evidence>
<dbReference type="InterPro" id="IPR029057">
    <property type="entry name" value="PRTase-like"/>
</dbReference>
<dbReference type="AlphaFoldDB" id="A0A841IXX5"/>
<dbReference type="CDD" id="cd06223">
    <property type="entry name" value="PRTases_typeI"/>
    <property type="match status" value="1"/>
</dbReference>
<proteinExistence type="predicted"/>
<comment type="caution">
    <text evidence="2">The sequence shown here is derived from an EMBL/GenBank/DDBJ whole genome shotgun (WGS) entry which is preliminary data.</text>
</comment>
<keyword evidence="2" id="KW-0328">Glycosyltransferase</keyword>
<protein>
    <submittedName>
        <fullName evidence="2">Putative phosphoribosyltransferase</fullName>
    </submittedName>
</protein>
<dbReference type="SUPFAM" id="SSF53271">
    <property type="entry name" value="PRTase-like"/>
    <property type="match status" value="1"/>
</dbReference>
<evidence type="ECO:0000259" key="1">
    <source>
        <dbReference type="Pfam" id="PF00156"/>
    </source>
</evidence>
<dbReference type="Proteomes" id="UP000536604">
    <property type="component" value="Unassembled WGS sequence"/>
</dbReference>
<dbReference type="RefSeq" id="WP_184292773.1">
    <property type="nucleotide sequence ID" value="NZ_JACHJO010000009.1"/>
</dbReference>
<sequence length="215" mass="22418">MFRDRAEAGERLARAVDDLDLPNPFVLALPRGGVPVAVRVAEGIGAPLDVLVVRKVGVPGSPETAIGAVTAEGPPLFDQEALRVLRLSEADLAEAVEAERAEARRRLESYRRGASDPEVAGHDAVVVDDGLATGMSARAALGLVRELGPASITLAVPVGAPSAVRSMAGLCDGIVCLEQPEVFRAVSLWYESFPQVGDQEVHDLLGAGRGEGGRA</sequence>
<reference evidence="2 3" key="1">
    <citation type="submission" date="2020-08" db="EMBL/GenBank/DDBJ databases">
        <title>Genomic Encyclopedia of Type Strains, Phase III (KMG-III): the genomes of soil and plant-associated and newly described type strains.</title>
        <authorList>
            <person name="Whitman W."/>
        </authorList>
    </citation>
    <scope>NUCLEOTIDE SEQUENCE [LARGE SCALE GENOMIC DNA]</scope>
    <source>
        <strain evidence="2 3">CECT 8712</strain>
    </source>
</reference>
<accession>A0A841IXX5</accession>
<keyword evidence="3" id="KW-1185">Reference proteome</keyword>
<name>A0A841IXX5_9ACTN</name>
<dbReference type="InterPro" id="IPR000836">
    <property type="entry name" value="PRTase_dom"/>
</dbReference>